<proteinExistence type="predicted"/>
<keyword evidence="3" id="KW-1185">Reference proteome</keyword>
<dbReference type="EMBL" id="JAAALK010000081">
    <property type="protein sequence ID" value="KAG8089055.1"/>
    <property type="molecule type" value="Genomic_DNA"/>
</dbReference>
<reference evidence="2" key="1">
    <citation type="journal article" date="2021" name="bioRxiv">
        <title>Whole Genome Assembly and Annotation of Northern Wild Rice, Zizania palustris L., Supports a Whole Genome Duplication in the Zizania Genus.</title>
        <authorList>
            <person name="Haas M."/>
            <person name="Kono T."/>
            <person name="Macchietto M."/>
            <person name="Millas R."/>
            <person name="McGilp L."/>
            <person name="Shao M."/>
            <person name="Duquette J."/>
            <person name="Hirsch C.N."/>
            <person name="Kimball J."/>
        </authorList>
    </citation>
    <scope>NUCLEOTIDE SEQUENCE</scope>
    <source>
        <tissue evidence="2">Fresh leaf tissue</tissue>
    </source>
</reference>
<feature type="transmembrane region" description="Helical" evidence="1">
    <location>
        <begin position="118"/>
        <end position="142"/>
    </location>
</feature>
<accession>A0A8J5WDZ2</accession>
<keyword evidence="1" id="KW-0812">Transmembrane</keyword>
<evidence type="ECO:0000256" key="1">
    <source>
        <dbReference type="SAM" id="Phobius"/>
    </source>
</evidence>
<protein>
    <submittedName>
        <fullName evidence="2">Uncharacterized protein</fullName>
    </submittedName>
</protein>
<dbReference type="Proteomes" id="UP000729402">
    <property type="component" value="Unassembled WGS sequence"/>
</dbReference>
<comment type="caution">
    <text evidence="2">The sequence shown here is derived from an EMBL/GenBank/DDBJ whole genome shotgun (WGS) entry which is preliminary data.</text>
</comment>
<name>A0A8J5WDZ2_ZIZPA</name>
<feature type="transmembrane region" description="Helical" evidence="1">
    <location>
        <begin position="12"/>
        <end position="30"/>
    </location>
</feature>
<sequence>MHSLLGLRRLVLHSHGPWFGFVFVFVSVALKVSHDKNLAELLPSLFPPHTSLLPRAATGVDEYEHPPRAAVVRDAWRQVRGEEETTTRLLFAVVDGTGRYRLAHRAHRRRQAYVQQNVATVFVLLSNLVFLSAVVVAVVVLCQSRSSRRGGRLTQTITHFLKK</sequence>
<keyword evidence="1" id="KW-1133">Transmembrane helix</keyword>
<reference evidence="2" key="2">
    <citation type="submission" date="2021-02" db="EMBL/GenBank/DDBJ databases">
        <authorList>
            <person name="Kimball J.A."/>
            <person name="Haas M.W."/>
            <person name="Macchietto M."/>
            <person name="Kono T."/>
            <person name="Duquette J."/>
            <person name="Shao M."/>
        </authorList>
    </citation>
    <scope>NUCLEOTIDE SEQUENCE</scope>
    <source>
        <tissue evidence="2">Fresh leaf tissue</tissue>
    </source>
</reference>
<dbReference type="AlphaFoldDB" id="A0A8J5WDZ2"/>
<evidence type="ECO:0000313" key="2">
    <source>
        <dbReference type="EMBL" id="KAG8089055.1"/>
    </source>
</evidence>
<organism evidence="2 3">
    <name type="scientific">Zizania palustris</name>
    <name type="common">Northern wild rice</name>
    <dbReference type="NCBI Taxonomy" id="103762"/>
    <lineage>
        <taxon>Eukaryota</taxon>
        <taxon>Viridiplantae</taxon>
        <taxon>Streptophyta</taxon>
        <taxon>Embryophyta</taxon>
        <taxon>Tracheophyta</taxon>
        <taxon>Spermatophyta</taxon>
        <taxon>Magnoliopsida</taxon>
        <taxon>Liliopsida</taxon>
        <taxon>Poales</taxon>
        <taxon>Poaceae</taxon>
        <taxon>BOP clade</taxon>
        <taxon>Oryzoideae</taxon>
        <taxon>Oryzeae</taxon>
        <taxon>Zizaniinae</taxon>
        <taxon>Zizania</taxon>
    </lineage>
</organism>
<gene>
    <name evidence="2" type="ORF">GUJ93_ZPchr0011g28701</name>
</gene>
<keyword evidence="1" id="KW-0472">Membrane</keyword>
<evidence type="ECO:0000313" key="3">
    <source>
        <dbReference type="Proteomes" id="UP000729402"/>
    </source>
</evidence>